<gene>
    <name evidence="2" type="ORF">ABOZ73_09520</name>
</gene>
<dbReference type="Pfam" id="PF01863">
    <property type="entry name" value="YgjP-like"/>
    <property type="match status" value="1"/>
</dbReference>
<dbReference type="CDD" id="cd07344">
    <property type="entry name" value="M48_yhfN_like"/>
    <property type="match status" value="1"/>
</dbReference>
<feature type="domain" description="YgjP-like metallopeptidase" evidence="1">
    <location>
        <begin position="32"/>
        <end position="237"/>
    </location>
</feature>
<dbReference type="RefSeq" id="WP_369057921.1">
    <property type="nucleotide sequence ID" value="NZ_CP158375.1"/>
</dbReference>
<organism evidence="2">
    <name type="scientific">Caulobacter sp. 73W</name>
    <dbReference type="NCBI Taxonomy" id="3161137"/>
    <lineage>
        <taxon>Bacteria</taxon>
        <taxon>Pseudomonadati</taxon>
        <taxon>Pseudomonadota</taxon>
        <taxon>Alphaproteobacteria</taxon>
        <taxon>Caulobacterales</taxon>
        <taxon>Caulobacteraceae</taxon>
        <taxon>Caulobacter</taxon>
    </lineage>
</organism>
<dbReference type="InterPro" id="IPR053136">
    <property type="entry name" value="UTP_pyrophosphatase-like"/>
</dbReference>
<evidence type="ECO:0000259" key="1">
    <source>
        <dbReference type="Pfam" id="PF01863"/>
    </source>
</evidence>
<dbReference type="PANTHER" id="PTHR30399:SF1">
    <property type="entry name" value="UTP PYROPHOSPHATASE"/>
    <property type="match status" value="1"/>
</dbReference>
<evidence type="ECO:0000313" key="2">
    <source>
        <dbReference type="EMBL" id="XDO95068.1"/>
    </source>
</evidence>
<protein>
    <submittedName>
        <fullName evidence="2">M48 family metallopeptidase</fullName>
    </submittedName>
</protein>
<dbReference type="PANTHER" id="PTHR30399">
    <property type="entry name" value="UNCHARACTERIZED PROTEIN YGJP"/>
    <property type="match status" value="1"/>
</dbReference>
<dbReference type="InterPro" id="IPR002725">
    <property type="entry name" value="YgjP-like_metallopeptidase"/>
</dbReference>
<dbReference type="AlphaFoldDB" id="A0AB39KN78"/>
<reference evidence="2" key="1">
    <citation type="submission" date="2024-06" db="EMBL/GenBank/DDBJ databases">
        <title>Caulobacter inopinatus, sp. nov.</title>
        <authorList>
            <person name="Donachie S.P."/>
        </authorList>
    </citation>
    <scope>NUCLEOTIDE SEQUENCE</scope>
    <source>
        <strain evidence="2">73W</strain>
    </source>
</reference>
<dbReference type="EMBL" id="CP158375">
    <property type="protein sequence ID" value="XDO95068.1"/>
    <property type="molecule type" value="Genomic_DNA"/>
</dbReference>
<dbReference type="Gene3D" id="3.30.2010.10">
    <property type="entry name" value="Metalloproteases ('zincins'), catalytic domain"/>
    <property type="match status" value="1"/>
</dbReference>
<sequence length="247" mass="26904">MNAPRTTALRDGDEIVVAGAPVVMKVNAKARRISLRLDRASRRVIAVAPTERKLADAAAFARDRADWIATQMAAVPDAQPLRPGDMLTVFGNPVRLERAPGRTRLTAANALHPARLIASGEGDAWTRAVLRRLKAEAKSQLTLLTAVHCEALGQPLPPVSVMDAKGRWGSCKPAHGRHPAAIRYSWRLALCPPSVADYVCAHEAAHLIEANHGPQFWALVHDLVGDHRPHRDWLKRHGGELHAVGQD</sequence>
<proteinExistence type="predicted"/>
<accession>A0AB39KN78</accession>
<name>A0AB39KN78_9CAUL</name>